<sequence>MDTETGCTSNWVSSSAKPVGSMDLSLVYDESISSHHTGNVSLSGELGIIGLAPELESDEKHKLNQSGYQIPDTIPVEESQDSESDDEDDELGDDLKEILQDDSSNNSMSSFTFPILLHNVDGSVKTPTMETRWNVFDRWLQLPQPQTQPQLQLQFYFIPAAATHTLTRLPPHRESPSLKQTSEMQAQKAFRNRWFSCFICPCQHD</sequence>
<dbReference type="EMBL" id="CACVBM020001107">
    <property type="protein sequence ID" value="CAA7031300.1"/>
    <property type="molecule type" value="Genomic_DNA"/>
</dbReference>
<protein>
    <submittedName>
        <fullName evidence="2">Uncharacterized protein</fullName>
    </submittedName>
</protein>
<evidence type="ECO:0000313" key="2">
    <source>
        <dbReference type="EMBL" id="CAA7031300.1"/>
    </source>
</evidence>
<keyword evidence="3" id="KW-1185">Reference proteome</keyword>
<comment type="caution">
    <text evidence="2">The sequence shown here is derived from an EMBL/GenBank/DDBJ whole genome shotgun (WGS) entry which is preliminary data.</text>
</comment>
<reference evidence="2" key="1">
    <citation type="submission" date="2020-01" db="EMBL/GenBank/DDBJ databases">
        <authorList>
            <person name="Mishra B."/>
        </authorList>
    </citation>
    <scope>NUCLEOTIDE SEQUENCE [LARGE SCALE GENOMIC DNA]</scope>
</reference>
<feature type="region of interest" description="Disordered" evidence="1">
    <location>
        <begin position="59"/>
        <end position="91"/>
    </location>
</feature>
<evidence type="ECO:0000313" key="3">
    <source>
        <dbReference type="Proteomes" id="UP000467841"/>
    </source>
</evidence>
<dbReference type="OrthoDB" id="10521713at2759"/>
<organism evidence="2 3">
    <name type="scientific">Microthlaspi erraticum</name>
    <dbReference type="NCBI Taxonomy" id="1685480"/>
    <lineage>
        <taxon>Eukaryota</taxon>
        <taxon>Viridiplantae</taxon>
        <taxon>Streptophyta</taxon>
        <taxon>Embryophyta</taxon>
        <taxon>Tracheophyta</taxon>
        <taxon>Spermatophyta</taxon>
        <taxon>Magnoliopsida</taxon>
        <taxon>eudicotyledons</taxon>
        <taxon>Gunneridae</taxon>
        <taxon>Pentapetalae</taxon>
        <taxon>rosids</taxon>
        <taxon>malvids</taxon>
        <taxon>Brassicales</taxon>
        <taxon>Brassicaceae</taxon>
        <taxon>Coluteocarpeae</taxon>
        <taxon>Microthlaspi</taxon>
    </lineage>
</organism>
<accession>A0A6D2ILV7</accession>
<dbReference type="AlphaFoldDB" id="A0A6D2ILV7"/>
<dbReference type="Proteomes" id="UP000467841">
    <property type="component" value="Unassembled WGS sequence"/>
</dbReference>
<feature type="compositionally biased region" description="Acidic residues" evidence="1">
    <location>
        <begin position="78"/>
        <end position="91"/>
    </location>
</feature>
<proteinExistence type="predicted"/>
<name>A0A6D2ILV7_9BRAS</name>
<evidence type="ECO:0000256" key="1">
    <source>
        <dbReference type="SAM" id="MobiDB-lite"/>
    </source>
</evidence>
<gene>
    <name evidence="2" type="ORF">MERR_LOCUS18535</name>
</gene>